<name>A0A6P2CYB4_9BACT</name>
<gene>
    <name evidence="3" type="ORF">SOIL9_55240</name>
</gene>
<dbReference type="Pfam" id="PF13243">
    <property type="entry name" value="SQHop_cyclase_C"/>
    <property type="match status" value="1"/>
</dbReference>
<sequence length="377" mass="40900">MSHLNRRDWLKVAAVAPAALVAFPRTVFAAPSADDVKAVVDKALKFFKTAQKENGSFGTPRSGEPGLTALVVSALVKNGVSAEDPTIAKGLKYLESKIQKDGGVYDQGLSNYMTSLAIMTFKEANAGGKYDKVIESAAKYVKSLQFAEGLTEKDANFGGAGYDKPGGRARPDMSNTHFMVEALLASGVSKDDPSIKRALVYVSRSQNLASDEFNNLPFAKKAGEADKGGFVYNLSDADNPKSPKLTAEGGLRSEGGMTYAGLKSFLYAGVGKDDKRVQAAVNWVRQHYTVTENPGQKDSGLYYYYHTFAKAMDALGEDEFADAKGTKHDWRQELFDELKKRQKENGSWANSNGAFLENLPELATAFAVLSISYCKKK</sequence>
<dbReference type="KEGG" id="gms:SOIL9_55240"/>
<keyword evidence="4" id="KW-1185">Reference proteome</keyword>
<dbReference type="InterPro" id="IPR008930">
    <property type="entry name" value="Terpenoid_cyclase/PrenylTrfase"/>
</dbReference>
<dbReference type="RefSeq" id="WP_162667090.1">
    <property type="nucleotide sequence ID" value="NZ_LR593886.1"/>
</dbReference>
<accession>A0A6P2CYB4</accession>
<dbReference type="EMBL" id="LR593886">
    <property type="protein sequence ID" value="VTR92190.1"/>
    <property type="molecule type" value="Genomic_DNA"/>
</dbReference>
<dbReference type="AlphaFoldDB" id="A0A6P2CYB4"/>
<keyword evidence="1" id="KW-0732">Signal</keyword>
<evidence type="ECO:0000259" key="2">
    <source>
        <dbReference type="Pfam" id="PF13243"/>
    </source>
</evidence>
<dbReference type="GO" id="GO:0016740">
    <property type="term" value="F:transferase activity"/>
    <property type="evidence" value="ECO:0007669"/>
    <property type="project" value="UniProtKB-KW"/>
</dbReference>
<dbReference type="InterPro" id="IPR006311">
    <property type="entry name" value="TAT_signal"/>
</dbReference>
<dbReference type="Proteomes" id="UP000464178">
    <property type="component" value="Chromosome"/>
</dbReference>
<dbReference type="CDD" id="cd00688">
    <property type="entry name" value="ISOPREN_C2_like"/>
    <property type="match status" value="1"/>
</dbReference>
<reference evidence="3 4" key="1">
    <citation type="submission" date="2019-05" db="EMBL/GenBank/DDBJ databases">
        <authorList>
            <consortium name="Science for Life Laboratories"/>
        </authorList>
    </citation>
    <scope>NUCLEOTIDE SEQUENCE [LARGE SCALE GENOMIC DNA]</scope>
    <source>
        <strain evidence="3">Soil9</strain>
    </source>
</reference>
<feature type="domain" description="Squalene cyclase C-terminal" evidence="2">
    <location>
        <begin position="67"/>
        <end position="208"/>
    </location>
</feature>
<evidence type="ECO:0000313" key="3">
    <source>
        <dbReference type="EMBL" id="VTR92190.1"/>
    </source>
</evidence>
<feature type="signal peptide" evidence="1">
    <location>
        <begin position="1"/>
        <end position="29"/>
    </location>
</feature>
<dbReference type="SUPFAM" id="SSF48239">
    <property type="entry name" value="Terpenoid cyclases/Protein prenyltransferases"/>
    <property type="match status" value="1"/>
</dbReference>
<dbReference type="Gene3D" id="1.50.10.20">
    <property type="match status" value="2"/>
</dbReference>
<organism evidence="3 4">
    <name type="scientific">Gemmata massiliana</name>
    <dbReference type="NCBI Taxonomy" id="1210884"/>
    <lineage>
        <taxon>Bacteria</taxon>
        <taxon>Pseudomonadati</taxon>
        <taxon>Planctomycetota</taxon>
        <taxon>Planctomycetia</taxon>
        <taxon>Gemmatales</taxon>
        <taxon>Gemmataceae</taxon>
        <taxon>Gemmata</taxon>
    </lineage>
</organism>
<evidence type="ECO:0000256" key="1">
    <source>
        <dbReference type="SAM" id="SignalP"/>
    </source>
</evidence>
<dbReference type="PROSITE" id="PS51318">
    <property type="entry name" value="TAT"/>
    <property type="match status" value="1"/>
</dbReference>
<dbReference type="InterPro" id="IPR032696">
    <property type="entry name" value="SQ_cyclase_C"/>
</dbReference>
<evidence type="ECO:0000313" key="4">
    <source>
        <dbReference type="Proteomes" id="UP000464178"/>
    </source>
</evidence>
<keyword evidence="3" id="KW-0808">Transferase</keyword>
<protein>
    <recommendedName>
        <fullName evidence="2">Squalene cyclase C-terminal domain-containing protein</fullName>
    </recommendedName>
</protein>
<feature type="chain" id="PRO_5026888461" description="Squalene cyclase C-terminal domain-containing protein" evidence="1">
    <location>
        <begin position="30"/>
        <end position="377"/>
    </location>
</feature>
<proteinExistence type="predicted"/>